<dbReference type="OrthoDB" id="192277at2"/>
<evidence type="ECO:0000313" key="2">
    <source>
        <dbReference type="Proteomes" id="UP000008809"/>
    </source>
</evidence>
<accession>Q2J1H2</accession>
<sequence>MIGGAKQQGGEAAPAALPLRVVASGFASSPAIVYRALTGGLPAEARIDDDRAFDRHVLASILSAAITEPGPINQRCGLGADDFVALVTSFFPHISVLFSVLAAGEPDADEEAAMVRDLLLAHRSTPGEVGRWLATMVARRAMEPDHLWEDLGLRDRSELTRLLMRHFGPLARDNIRNMRWKRFFYRKLCEDDGIVMCSTPVCSQCNDFAECFGDESGESRMAGRRRELELRAAGVA</sequence>
<dbReference type="Pfam" id="PF04891">
    <property type="entry name" value="NifQ"/>
    <property type="match status" value="1"/>
</dbReference>
<dbReference type="GO" id="GO:0030151">
    <property type="term" value="F:molybdenum ion binding"/>
    <property type="evidence" value="ECO:0007669"/>
    <property type="project" value="InterPro"/>
</dbReference>
<proteinExistence type="predicted"/>
<dbReference type="eggNOG" id="ENOG50327FW">
    <property type="taxonomic scope" value="Bacteria"/>
</dbReference>
<dbReference type="Proteomes" id="UP000008809">
    <property type="component" value="Chromosome"/>
</dbReference>
<protein>
    <submittedName>
        <fullName evidence="1">NifQ</fullName>
    </submittedName>
</protein>
<reference evidence="1 2" key="1">
    <citation type="submission" date="2006-01" db="EMBL/GenBank/DDBJ databases">
        <title>Complete sequence of Rhodopseudomonas palustris HaA2.</title>
        <authorList>
            <consortium name="US DOE Joint Genome Institute"/>
            <person name="Copeland A."/>
            <person name="Lucas S."/>
            <person name="Lapidus A."/>
            <person name="Barry K."/>
            <person name="Detter J.C."/>
            <person name="Glavina T."/>
            <person name="Hammon N."/>
            <person name="Israni S."/>
            <person name="Pitluck S."/>
            <person name="Chain P."/>
            <person name="Malfatti S."/>
            <person name="Shin M."/>
            <person name="Vergez L."/>
            <person name="Schmutz J."/>
            <person name="Larimer F."/>
            <person name="Land M."/>
            <person name="Hauser L."/>
            <person name="Pelletier D.A."/>
            <person name="Kyrpides N."/>
            <person name="Anderson I."/>
            <person name="Oda Y."/>
            <person name="Harwood C.S."/>
            <person name="Richardson P."/>
        </authorList>
    </citation>
    <scope>NUCLEOTIDE SEQUENCE [LARGE SCALE GENOMIC DNA]</scope>
    <source>
        <strain evidence="1 2">HaA2</strain>
    </source>
</reference>
<dbReference type="STRING" id="316058.RPB_0978"/>
<dbReference type="RefSeq" id="WP_011439877.1">
    <property type="nucleotide sequence ID" value="NC_007778.1"/>
</dbReference>
<dbReference type="EMBL" id="CP000250">
    <property type="protein sequence ID" value="ABD05688.1"/>
    <property type="molecule type" value="Genomic_DNA"/>
</dbReference>
<keyword evidence="2" id="KW-1185">Reference proteome</keyword>
<dbReference type="KEGG" id="rpb:RPB_0978"/>
<evidence type="ECO:0000313" key="1">
    <source>
        <dbReference type="EMBL" id="ABD05688.1"/>
    </source>
</evidence>
<organism evidence="1 2">
    <name type="scientific">Rhodopseudomonas palustris (strain HaA2)</name>
    <dbReference type="NCBI Taxonomy" id="316058"/>
    <lineage>
        <taxon>Bacteria</taxon>
        <taxon>Pseudomonadati</taxon>
        <taxon>Pseudomonadota</taxon>
        <taxon>Alphaproteobacteria</taxon>
        <taxon>Hyphomicrobiales</taxon>
        <taxon>Nitrobacteraceae</taxon>
        <taxon>Rhodopseudomonas</taxon>
    </lineage>
</organism>
<dbReference type="GO" id="GO:0009399">
    <property type="term" value="P:nitrogen fixation"/>
    <property type="evidence" value="ECO:0007669"/>
    <property type="project" value="InterPro"/>
</dbReference>
<dbReference type="AlphaFoldDB" id="Q2J1H2"/>
<dbReference type="HOGENOM" id="CLU_094545_0_0_5"/>
<dbReference type="InterPro" id="IPR006975">
    <property type="entry name" value="NifQ"/>
</dbReference>
<gene>
    <name evidence="1" type="ordered locus">RPB_0978</name>
</gene>
<name>Q2J1H2_RHOP2</name>